<keyword evidence="4" id="KW-0862">Zinc</keyword>
<keyword evidence="2" id="KW-0677">Repeat</keyword>
<dbReference type="AlphaFoldDB" id="A0A183SW99"/>
<feature type="domain" description="C2H2-type" evidence="7">
    <location>
        <begin position="188"/>
        <end position="216"/>
    </location>
</feature>
<dbReference type="Gene3D" id="3.30.160.60">
    <property type="entry name" value="Classic Zinc Finger"/>
    <property type="match status" value="5"/>
</dbReference>
<sequence length="674" mass="76265">MVEDEKGNPTTMSIATTEELNLIQTVKTEPATDESVIEYSDGEEHQDGPGVLRPETVTPKTEESDISVANTLKNKSTTMPRQSTRARLYQCDQCRRHFSSNLSLQVHFDFQHMDSNDKFNQVEDGYEDEFFDSDEEAEYQEEEEDTTRDDPDWVAPAALMKGKTETMESDPETFSSSSSSGSGGGQKFRCQECDQQYVSEELLKVHVDWDHRGQDTNSVGESNSEEPIQQPAPQRHEEVFPFYCCYCDSCFETWEECVKHGKEVHPDQFNESSDFNDLQCRACGSVFDSLGELRRHENTCTRVSKAITGSVDRFCCNECGMIFVLASSLRTHLSSVHEIDPTEVEKIVKDSKGMPCFLCPFCQKTYTELKGLRKHLAQSHLEDAGETDVTPEQLEDMENIGDGLIFECKDCGNVYSSRANLRKHELVTHALEGPGNQRGSPGNYKCDLCDRYYFLLSNLRSHVIAVHNADPSSCSQGNEMQNLPSLQCRLCPRSFTTYSNLRRHLLTVHKGTKVLPRGEDSEKKKKNPIKEKKDKPKMERKAMQGKTQKPKVKEVPGPPPLTCTICGITLGSVDLLVEHTTLVHTVQLRSTERTTVARNDTRYYSCALCSSAYTTLSMLRRHQAFYHRDTYPRKSVKAMVDSADDQQVLQNAAVMYPLEIIELPVDMDTHMDAV</sequence>
<feature type="domain" description="C2H2-type" evidence="7">
    <location>
        <begin position="444"/>
        <end position="472"/>
    </location>
</feature>
<protein>
    <submittedName>
        <fullName evidence="10">Zinc finger protein 26</fullName>
    </submittedName>
</protein>
<evidence type="ECO:0000256" key="6">
    <source>
        <dbReference type="SAM" id="MobiDB-lite"/>
    </source>
</evidence>
<feature type="domain" description="C2H2-type" evidence="7">
    <location>
        <begin position="604"/>
        <end position="632"/>
    </location>
</feature>
<evidence type="ECO:0000313" key="8">
    <source>
        <dbReference type="EMBL" id="VDL94882.1"/>
    </source>
</evidence>
<evidence type="ECO:0000256" key="4">
    <source>
        <dbReference type="ARBA" id="ARBA00022833"/>
    </source>
</evidence>
<dbReference type="SMART" id="SM00355">
    <property type="entry name" value="ZnF_C2H2"/>
    <property type="match status" value="11"/>
</dbReference>
<dbReference type="EMBL" id="UYSU01034686">
    <property type="protein sequence ID" value="VDL94882.1"/>
    <property type="molecule type" value="Genomic_DNA"/>
</dbReference>
<dbReference type="InterPro" id="IPR036236">
    <property type="entry name" value="Znf_C2H2_sf"/>
</dbReference>
<feature type="compositionally biased region" description="Polar residues" evidence="6">
    <location>
        <begin position="215"/>
        <end position="227"/>
    </location>
</feature>
<dbReference type="PANTHER" id="PTHR24379">
    <property type="entry name" value="KRAB AND ZINC FINGER DOMAIN-CONTAINING"/>
    <property type="match status" value="1"/>
</dbReference>
<reference evidence="10" key="1">
    <citation type="submission" date="2016-06" db="UniProtKB">
        <authorList>
            <consortium name="WormBaseParasite"/>
        </authorList>
    </citation>
    <scope>IDENTIFICATION</scope>
</reference>
<name>A0A183SW99_SCHSO</name>
<evidence type="ECO:0000256" key="1">
    <source>
        <dbReference type="ARBA" id="ARBA00022723"/>
    </source>
</evidence>
<dbReference type="Pfam" id="PF13912">
    <property type="entry name" value="zf-C2H2_6"/>
    <property type="match status" value="1"/>
</dbReference>
<dbReference type="Pfam" id="PF00096">
    <property type="entry name" value="zf-C2H2"/>
    <property type="match status" value="2"/>
</dbReference>
<feature type="domain" description="C2H2-type" evidence="7">
    <location>
        <begin position="357"/>
        <end position="385"/>
    </location>
</feature>
<evidence type="ECO:0000313" key="9">
    <source>
        <dbReference type="Proteomes" id="UP000275846"/>
    </source>
</evidence>
<evidence type="ECO:0000256" key="3">
    <source>
        <dbReference type="ARBA" id="ARBA00022771"/>
    </source>
</evidence>
<reference evidence="8 9" key="2">
    <citation type="submission" date="2018-11" db="EMBL/GenBank/DDBJ databases">
        <authorList>
            <consortium name="Pathogen Informatics"/>
        </authorList>
    </citation>
    <scope>NUCLEOTIDE SEQUENCE [LARGE SCALE GENOMIC DNA]</scope>
    <source>
        <strain evidence="8 9">NST_G2</strain>
    </source>
</reference>
<feature type="domain" description="C2H2-type" evidence="7">
    <location>
        <begin position="486"/>
        <end position="514"/>
    </location>
</feature>
<feature type="compositionally biased region" description="Basic and acidic residues" evidence="6">
    <location>
        <begin position="516"/>
        <end position="542"/>
    </location>
</feature>
<evidence type="ECO:0000259" key="7">
    <source>
        <dbReference type="PROSITE" id="PS50157"/>
    </source>
</evidence>
<gene>
    <name evidence="8" type="ORF">SSLN_LOCUS8497</name>
</gene>
<feature type="compositionally biased region" description="Acidic residues" evidence="6">
    <location>
        <begin position="134"/>
        <end position="147"/>
    </location>
</feature>
<dbReference type="PROSITE" id="PS00028">
    <property type="entry name" value="ZINC_FINGER_C2H2_1"/>
    <property type="match status" value="9"/>
</dbReference>
<keyword evidence="1" id="KW-0479">Metal-binding</keyword>
<accession>A0A183SW99</accession>
<evidence type="ECO:0000256" key="5">
    <source>
        <dbReference type="PROSITE-ProRule" id="PRU00042"/>
    </source>
</evidence>
<dbReference type="OrthoDB" id="9451254at2759"/>
<feature type="domain" description="C2H2-type" evidence="7">
    <location>
        <begin position="314"/>
        <end position="342"/>
    </location>
</feature>
<dbReference type="Proteomes" id="UP000275846">
    <property type="component" value="Unassembled WGS sequence"/>
</dbReference>
<dbReference type="STRING" id="70667.A0A183SW99"/>
<feature type="domain" description="C2H2-type" evidence="7">
    <location>
        <begin position="406"/>
        <end position="434"/>
    </location>
</feature>
<keyword evidence="9" id="KW-1185">Reference proteome</keyword>
<feature type="region of interest" description="Disordered" evidence="6">
    <location>
        <begin position="39"/>
        <end position="65"/>
    </location>
</feature>
<feature type="domain" description="C2H2-type" evidence="7">
    <location>
        <begin position="89"/>
        <end position="117"/>
    </location>
</feature>
<dbReference type="PANTHER" id="PTHR24379:SF133">
    <property type="entry name" value="ZFP617 PROTEIN-RELATED"/>
    <property type="match status" value="1"/>
</dbReference>
<dbReference type="GO" id="GO:0008270">
    <property type="term" value="F:zinc ion binding"/>
    <property type="evidence" value="ECO:0007669"/>
    <property type="project" value="UniProtKB-KW"/>
</dbReference>
<dbReference type="WBParaSite" id="SSLN_0000883201-mRNA-1">
    <property type="protein sequence ID" value="SSLN_0000883201-mRNA-1"/>
    <property type="gene ID" value="SSLN_0000883201"/>
</dbReference>
<feature type="region of interest" description="Disordered" evidence="6">
    <location>
        <begin position="134"/>
        <end position="187"/>
    </location>
</feature>
<dbReference type="InterPro" id="IPR013087">
    <property type="entry name" value="Znf_C2H2_type"/>
</dbReference>
<proteinExistence type="predicted"/>
<evidence type="ECO:0000256" key="2">
    <source>
        <dbReference type="ARBA" id="ARBA00022737"/>
    </source>
</evidence>
<dbReference type="PROSITE" id="PS50157">
    <property type="entry name" value="ZINC_FINGER_C2H2_2"/>
    <property type="match status" value="8"/>
</dbReference>
<keyword evidence="3 5" id="KW-0863">Zinc-finger</keyword>
<dbReference type="SUPFAM" id="SSF57667">
    <property type="entry name" value="beta-beta-alpha zinc fingers"/>
    <property type="match status" value="4"/>
</dbReference>
<evidence type="ECO:0000313" key="10">
    <source>
        <dbReference type="WBParaSite" id="SSLN_0000883201-mRNA-1"/>
    </source>
</evidence>
<feature type="region of interest" description="Disordered" evidence="6">
    <location>
        <begin position="212"/>
        <end position="232"/>
    </location>
</feature>
<organism evidence="10">
    <name type="scientific">Schistocephalus solidus</name>
    <name type="common">Tapeworm</name>
    <dbReference type="NCBI Taxonomy" id="70667"/>
    <lineage>
        <taxon>Eukaryota</taxon>
        <taxon>Metazoa</taxon>
        <taxon>Spiralia</taxon>
        <taxon>Lophotrochozoa</taxon>
        <taxon>Platyhelminthes</taxon>
        <taxon>Cestoda</taxon>
        <taxon>Eucestoda</taxon>
        <taxon>Diphyllobothriidea</taxon>
        <taxon>Diphyllobothriidae</taxon>
        <taxon>Schistocephalus</taxon>
    </lineage>
</organism>
<feature type="region of interest" description="Disordered" evidence="6">
    <location>
        <begin position="514"/>
        <end position="556"/>
    </location>
</feature>